<keyword evidence="3" id="KW-1185">Reference proteome</keyword>
<evidence type="ECO:0000313" key="3">
    <source>
        <dbReference type="Proteomes" id="UP000295573"/>
    </source>
</evidence>
<dbReference type="InterPro" id="IPR025159">
    <property type="entry name" value="AbiEi_N"/>
</dbReference>
<dbReference type="Pfam" id="PF13338">
    <property type="entry name" value="AbiEi_4"/>
    <property type="match status" value="1"/>
</dbReference>
<organism evidence="2 3">
    <name type="scientific">Kribbella antiqua</name>
    <dbReference type="NCBI Taxonomy" id="2512217"/>
    <lineage>
        <taxon>Bacteria</taxon>
        <taxon>Bacillati</taxon>
        <taxon>Actinomycetota</taxon>
        <taxon>Actinomycetes</taxon>
        <taxon>Propionibacteriales</taxon>
        <taxon>Kribbellaceae</taxon>
        <taxon>Kribbella</taxon>
    </lineage>
</organism>
<sequence>MSHEWQDRVTLLSMKEVGELPNTFTTRVARVQGVHPRDLYAWLDTGQVLQLSRGVYRRADAPLPSYPDFLAIAHRSPVAIICCVSAAVVHELTDELPVAVQIAVPGRSRAPRIDYPPTAAFRFDEARFEVGLSRMEAAPGEWVRIYDAARTVVDLMRLRHRFGEPLAHAALQRYLKRRGAKPASLLEYADALDVYGPVRRAVDIASAG</sequence>
<name>A0A4R2IH93_9ACTN</name>
<protein>
    <recommendedName>
        <fullName evidence="1">AbiEi antitoxin N-terminal domain-containing protein</fullName>
    </recommendedName>
</protein>
<feature type="domain" description="AbiEi antitoxin N-terminal" evidence="1">
    <location>
        <begin position="22"/>
        <end position="58"/>
    </location>
</feature>
<dbReference type="EMBL" id="SLWR01000011">
    <property type="protein sequence ID" value="TCO44164.1"/>
    <property type="molecule type" value="Genomic_DNA"/>
</dbReference>
<gene>
    <name evidence="2" type="ORF">EV646_111358</name>
</gene>
<evidence type="ECO:0000259" key="1">
    <source>
        <dbReference type="Pfam" id="PF13338"/>
    </source>
</evidence>
<evidence type="ECO:0000313" key="2">
    <source>
        <dbReference type="EMBL" id="TCO44164.1"/>
    </source>
</evidence>
<accession>A0A4R2IH93</accession>
<dbReference type="AlphaFoldDB" id="A0A4R2IH93"/>
<reference evidence="2 3" key="1">
    <citation type="journal article" date="2015" name="Stand. Genomic Sci.">
        <title>Genomic Encyclopedia of Bacterial and Archaeal Type Strains, Phase III: the genomes of soil and plant-associated and newly described type strains.</title>
        <authorList>
            <person name="Whitman W.B."/>
            <person name="Woyke T."/>
            <person name="Klenk H.P."/>
            <person name="Zhou Y."/>
            <person name="Lilburn T.G."/>
            <person name="Beck B.J."/>
            <person name="De Vos P."/>
            <person name="Vandamme P."/>
            <person name="Eisen J.A."/>
            <person name="Garrity G."/>
            <person name="Hugenholtz P."/>
            <person name="Kyrpides N.C."/>
        </authorList>
    </citation>
    <scope>NUCLEOTIDE SEQUENCE [LARGE SCALE GENOMIC DNA]</scope>
    <source>
        <strain evidence="2 3">VKM Ac-2541</strain>
    </source>
</reference>
<proteinExistence type="predicted"/>
<dbReference type="Proteomes" id="UP000295573">
    <property type="component" value="Unassembled WGS sequence"/>
</dbReference>
<comment type="caution">
    <text evidence="2">The sequence shown here is derived from an EMBL/GenBank/DDBJ whole genome shotgun (WGS) entry which is preliminary data.</text>
</comment>